<proteinExistence type="predicted"/>
<organism evidence="2 3">
    <name type="scientific">Melipona quadrifasciata</name>
    <dbReference type="NCBI Taxonomy" id="166423"/>
    <lineage>
        <taxon>Eukaryota</taxon>
        <taxon>Metazoa</taxon>
        <taxon>Ecdysozoa</taxon>
        <taxon>Arthropoda</taxon>
        <taxon>Hexapoda</taxon>
        <taxon>Insecta</taxon>
        <taxon>Pterygota</taxon>
        <taxon>Neoptera</taxon>
        <taxon>Endopterygota</taxon>
        <taxon>Hymenoptera</taxon>
        <taxon>Apocrita</taxon>
        <taxon>Aculeata</taxon>
        <taxon>Apoidea</taxon>
        <taxon>Anthophila</taxon>
        <taxon>Apidae</taxon>
        <taxon>Melipona</taxon>
    </lineage>
</organism>
<feature type="signal peptide" evidence="1">
    <location>
        <begin position="1"/>
        <end position="30"/>
    </location>
</feature>
<dbReference type="Proteomes" id="UP000053105">
    <property type="component" value="Unassembled WGS sequence"/>
</dbReference>
<keyword evidence="3" id="KW-1185">Reference proteome</keyword>
<evidence type="ECO:0000256" key="1">
    <source>
        <dbReference type="SAM" id="SignalP"/>
    </source>
</evidence>
<keyword evidence="1" id="KW-0732">Signal</keyword>
<dbReference type="AlphaFoldDB" id="A0A0M9A4B9"/>
<accession>A0A0M9A4B9</accession>
<name>A0A0M9A4B9_9HYME</name>
<evidence type="ECO:0000313" key="3">
    <source>
        <dbReference type="Proteomes" id="UP000053105"/>
    </source>
</evidence>
<gene>
    <name evidence="2" type="ORF">WN51_10813</name>
</gene>
<evidence type="ECO:0000313" key="2">
    <source>
        <dbReference type="EMBL" id="KOX76957.1"/>
    </source>
</evidence>
<sequence length="54" mass="6119">MLGLFHPSVLCRGGIRVVLLLSFAEHSVLHQEARNDQETYNTCYTWTPIVVTTT</sequence>
<feature type="chain" id="PRO_5005830899" evidence="1">
    <location>
        <begin position="31"/>
        <end position="54"/>
    </location>
</feature>
<reference evidence="2 3" key="1">
    <citation type="submission" date="2015-07" db="EMBL/GenBank/DDBJ databases">
        <title>The genome of Melipona quadrifasciata.</title>
        <authorList>
            <person name="Pan H."/>
            <person name="Kapheim K."/>
        </authorList>
    </citation>
    <scope>NUCLEOTIDE SEQUENCE [LARGE SCALE GENOMIC DNA]</scope>
    <source>
        <strain evidence="2">0111107301</strain>
        <tissue evidence="2">Whole body</tissue>
    </source>
</reference>
<protein>
    <submittedName>
        <fullName evidence="2">Uncharacterized protein</fullName>
    </submittedName>
</protein>
<dbReference type="EMBL" id="KQ435737">
    <property type="protein sequence ID" value="KOX76957.1"/>
    <property type="molecule type" value="Genomic_DNA"/>
</dbReference>